<protein>
    <submittedName>
        <fullName evidence="2">Peptidase inhibitor family I36 protein</fullName>
    </submittedName>
</protein>
<evidence type="ECO:0000256" key="1">
    <source>
        <dbReference type="SAM" id="SignalP"/>
    </source>
</evidence>
<accession>A0ABT6WX25</accession>
<dbReference type="EMBL" id="JASCTH010000032">
    <property type="protein sequence ID" value="MDI6104290.1"/>
    <property type="molecule type" value="Genomic_DNA"/>
</dbReference>
<comment type="caution">
    <text evidence="2">The sequence shown here is derived from an EMBL/GenBank/DDBJ whole genome shotgun (WGS) entry which is preliminary data.</text>
</comment>
<keyword evidence="3" id="KW-1185">Reference proteome</keyword>
<reference evidence="2 3" key="1">
    <citation type="submission" date="2023-05" db="EMBL/GenBank/DDBJ databases">
        <title>Actinoplanes sp. NEAU-A12 genome sequencing.</title>
        <authorList>
            <person name="Wang Z.-S."/>
        </authorList>
    </citation>
    <scope>NUCLEOTIDE SEQUENCE [LARGE SCALE GENOMIC DNA]</scope>
    <source>
        <strain evidence="2 3">NEAU-A12</strain>
    </source>
</reference>
<gene>
    <name evidence="2" type="ORF">QLQ12_37430</name>
</gene>
<dbReference type="RefSeq" id="WP_282765652.1">
    <property type="nucleotide sequence ID" value="NZ_JASCTH010000032.1"/>
</dbReference>
<organism evidence="2 3">
    <name type="scientific">Actinoplanes sandaracinus</name>
    <dbReference type="NCBI Taxonomy" id="3045177"/>
    <lineage>
        <taxon>Bacteria</taxon>
        <taxon>Bacillati</taxon>
        <taxon>Actinomycetota</taxon>
        <taxon>Actinomycetes</taxon>
        <taxon>Micromonosporales</taxon>
        <taxon>Micromonosporaceae</taxon>
        <taxon>Actinoplanes</taxon>
    </lineage>
</organism>
<dbReference type="Proteomes" id="UP001241758">
    <property type="component" value="Unassembled WGS sequence"/>
</dbReference>
<proteinExistence type="predicted"/>
<keyword evidence="1" id="KW-0732">Signal</keyword>
<name>A0ABT6WX25_9ACTN</name>
<evidence type="ECO:0000313" key="3">
    <source>
        <dbReference type="Proteomes" id="UP001241758"/>
    </source>
</evidence>
<dbReference type="Pfam" id="PF03995">
    <property type="entry name" value="Inhibitor_I36"/>
    <property type="match status" value="1"/>
</dbReference>
<feature type="chain" id="PRO_5045172319" evidence="1">
    <location>
        <begin position="30"/>
        <end position="258"/>
    </location>
</feature>
<feature type="signal peptide" evidence="1">
    <location>
        <begin position="1"/>
        <end position="29"/>
    </location>
</feature>
<sequence>MNIRKSLAVVGAALAMTTSLLSVGSPASAAVRDGDCDSGEFCFYYNSGQAGSISDFDDSIDDYGATQPSCYEFKGEGNGKGVCVKNNAASVWNRTGKTVKVYFNSNFGGASQSFANGAKANLNATLKNNNASHDIGGSTSFPADPRASEAVAFARARLGATDWNRECELFVERAFGTSGRFATARTHYQWQKNNGRIHTGSVPPAGTAVFFTSTDSAGHVMLSIGGNSAISTGPTVYQTNTFRDRADYLGWAYVPSSW</sequence>
<evidence type="ECO:0000313" key="2">
    <source>
        <dbReference type="EMBL" id="MDI6104290.1"/>
    </source>
</evidence>